<dbReference type="KEGG" id="scm:SCHCO_02591409"/>
<dbReference type="Proteomes" id="UP000007431">
    <property type="component" value="Unassembled WGS sequence"/>
</dbReference>
<dbReference type="HOGENOM" id="CLU_2050991_0_0_1"/>
<dbReference type="AlphaFoldDB" id="D8QJH9"/>
<accession>D8QJH9</accession>
<proteinExistence type="predicted"/>
<dbReference type="InParanoid" id="D8QJH9"/>
<dbReference type="EMBL" id="GL377314">
    <property type="protein sequence ID" value="EFI92096.1"/>
    <property type="molecule type" value="Genomic_DNA"/>
</dbReference>
<evidence type="ECO:0000313" key="2">
    <source>
        <dbReference type="Proteomes" id="UP000007431"/>
    </source>
</evidence>
<organism evidence="2">
    <name type="scientific">Schizophyllum commune (strain H4-8 / FGSC 9210)</name>
    <name type="common">Split gill fungus</name>
    <dbReference type="NCBI Taxonomy" id="578458"/>
    <lineage>
        <taxon>Eukaryota</taxon>
        <taxon>Fungi</taxon>
        <taxon>Dikarya</taxon>
        <taxon>Basidiomycota</taxon>
        <taxon>Agaricomycotina</taxon>
        <taxon>Agaricomycetes</taxon>
        <taxon>Agaricomycetidae</taxon>
        <taxon>Agaricales</taxon>
        <taxon>Schizophyllaceae</taxon>
        <taxon>Schizophyllum</taxon>
    </lineage>
</organism>
<dbReference type="GeneID" id="9593338"/>
<protein>
    <submittedName>
        <fullName evidence="1">Uncharacterized protein</fullName>
    </submittedName>
</protein>
<evidence type="ECO:0000313" key="1">
    <source>
        <dbReference type="EMBL" id="EFI92096.1"/>
    </source>
</evidence>
<sequence length="120" mass="13550">MFSLLPAARSADAAALAGEQRRDARLRLACFEYVRLSLRQDVHKRLGLYLTLVTLSIDGWLRLLSKTPASPTLRLRRIPCLPRPYRLRPRRIPPQSLTPPACACARPGCTADERVPRAYD</sequence>
<name>D8QJH9_SCHCM</name>
<gene>
    <name evidence="1" type="ORF">SCHCODRAFT_238293</name>
</gene>
<dbReference type="VEuPathDB" id="FungiDB:SCHCODRAFT_02591409"/>
<keyword evidence="2" id="KW-1185">Reference proteome</keyword>
<dbReference type="RefSeq" id="XP_003026999.1">
    <property type="nucleotide sequence ID" value="XM_003026953.1"/>
</dbReference>
<reference evidence="1 2" key="1">
    <citation type="journal article" date="2010" name="Nat. Biotechnol.">
        <title>Genome sequence of the model mushroom Schizophyllum commune.</title>
        <authorList>
            <person name="Ohm R.A."/>
            <person name="de Jong J.F."/>
            <person name="Lugones L.G."/>
            <person name="Aerts A."/>
            <person name="Kothe E."/>
            <person name="Stajich J.E."/>
            <person name="de Vries R.P."/>
            <person name="Record E."/>
            <person name="Levasseur A."/>
            <person name="Baker S.E."/>
            <person name="Bartholomew K.A."/>
            <person name="Coutinho P.M."/>
            <person name="Erdmann S."/>
            <person name="Fowler T.J."/>
            <person name="Gathman A.C."/>
            <person name="Lombard V."/>
            <person name="Henrissat B."/>
            <person name="Knabe N."/>
            <person name="Kuees U."/>
            <person name="Lilly W.W."/>
            <person name="Lindquist E."/>
            <person name="Lucas S."/>
            <person name="Magnuson J.K."/>
            <person name="Piumi F."/>
            <person name="Raudaskoski M."/>
            <person name="Salamov A."/>
            <person name="Schmutz J."/>
            <person name="Schwarze F.W.M.R."/>
            <person name="vanKuyk P.A."/>
            <person name="Horton J.S."/>
            <person name="Grigoriev I.V."/>
            <person name="Woesten H.A.B."/>
        </authorList>
    </citation>
    <scope>NUCLEOTIDE SEQUENCE [LARGE SCALE GENOMIC DNA]</scope>
    <source>
        <strain evidence="2">H4-8 / FGSC 9210</strain>
    </source>
</reference>